<organism evidence="1">
    <name type="scientific">Arundo donax</name>
    <name type="common">Giant reed</name>
    <name type="synonym">Donax arundinaceus</name>
    <dbReference type="NCBI Taxonomy" id="35708"/>
    <lineage>
        <taxon>Eukaryota</taxon>
        <taxon>Viridiplantae</taxon>
        <taxon>Streptophyta</taxon>
        <taxon>Embryophyta</taxon>
        <taxon>Tracheophyta</taxon>
        <taxon>Spermatophyta</taxon>
        <taxon>Magnoliopsida</taxon>
        <taxon>Liliopsida</taxon>
        <taxon>Poales</taxon>
        <taxon>Poaceae</taxon>
        <taxon>PACMAD clade</taxon>
        <taxon>Arundinoideae</taxon>
        <taxon>Arundineae</taxon>
        <taxon>Arundo</taxon>
    </lineage>
</organism>
<sequence>MRRQDANLHNSAQTLEDCSTRFLTAGFTPPSPPLT</sequence>
<protein>
    <submittedName>
        <fullName evidence="1">Uncharacterized protein</fullName>
    </submittedName>
</protein>
<reference evidence="1" key="2">
    <citation type="journal article" date="2015" name="Data Brief">
        <title>Shoot transcriptome of the giant reed, Arundo donax.</title>
        <authorList>
            <person name="Barrero R.A."/>
            <person name="Guerrero F.D."/>
            <person name="Moolhuijzen P."/>
            <person name="Goolsby J.A."/>
            <person name="Tidwell J."/>
            <person name="Bellgard S.E."/>
            <person name="Bellgard M.I."/>
        </authorList>
    </citation>
    <scope>NUCLEOTIDE SEQUENCE</scope>
    <source>
        <tissue evidence="1">Shoot tissue taken approximately 20 cm above the soil surface</tissue>
    </source>
</reference>
<evidence type="ECO:0000313" key="1">
    <source>
        <dbReference type="EMBL" id="JAD45983.1"/>
    </source>
</evidence>
<reference evidence="1" key="1">
    <citation type="submission" date="2014-09" db="EMBL/GenBank/DDBJ databases">
        <authorList>
            <person name="Magalhaes I.L.F."/>
            <person name="Oliveira U."/>
            <person name="Santos F.R."/>
            <person name="Vidigal T.H.D.A."/>
            <person name="Brescovit A.D."/>
            <person name="Santos A.J."/>
        </authorList>
    </citation>
    <scope>NUCLEOTIDE SEQUENCE</scope>
    <source>
        <tissue evidence="1">Shoot tissue taken approximately 20 cm above the soil surface</tissue>
    </source>
</reference>
<dbReference type="AlphaFoldDB" id="A0A0A9A7Q4"/>
<dbReference type="EMBL" id="GBRH01251912">
    <property type="protein sequence ID" value="JAD45983.1"/>
    <property type="molecule type" value="Transcribed_RNA"/>
</dbReference>
<proteinExistence type="predicted"/>
<name>A0A0A9A7Q4_ARUDO</name>
<accession>A0A0A9A7Q4</accession>